<reference evidence="3 4" key="1">
    <citation type="journal article" date="2022" name="G3 (Bethesda)">
        <title>Whole-genome sequence and methylome profiling of the almond [Prunus dulcis (Mill.) D.A. Webb] cultivar 'Nonpareil'.</title>
        <authorList>
            <person name="D'Amico-Willman K.M."/>
            <person name="Ouma W.Z."/>
            <person name="Meulia T."/>
            <person name="Sideli G.M."/>
            <person name="Gradziel T.M."/>
            <person name="Fresnedo-Ramirez J."/>
        </authorList>
    </citation>
    <scope>NUCLEOTIDE SEQUENCE [LARGE SCALE GENOMIC DNA]</scope>
    <source>
        <strain evidence="3">Clone GOH B32 T37-40</strain>
    </source>
</reference>
<dbReference type="EMBL" id="JAJFAZ020000004">
    <property type="protein sequence ID" value="KAI5334521.1"/>
    <property type="molecule type" value="Genomic_DNA"/>
</dbReference>
<comment type="caution">
    <text evidence="3">The sequence shown here is derived from an EMBL/GenBank/DDBJ whole genome shotgun (WGS) entry which is preliminary data.</text>
</comment>
<evidence type="ECO:0000259" key="2">
    <source>
        <dbReference type="Pfam" id="PF17919"/>
    </source>
</evidence>
<dbReference type="InterPro" id="IPR043128">
    <property type="entry name" value="Rev_trsase/Diguanyl_cyclase"/>
</dbReference>
<keyword evidence="4" id="KW-1185">Reference proteome</keyword>
<feature type="domain" description="Reverse transcriptase/retrotransposon-derived protein RNase H-like" evidence="2">
    <location>
        <begin position="386"/>
        <end position="484"/>
    </location>
</feature>
<dbReference type="InterPro" id="IPR043502">
    <property type="entry name" value="DNA/RNA_pol_sf"/>
</dbReference>
<proteinExistence type="predicted"/>
<dbReference type="FunFam" id="3.30.70.270:FF:000020">
    <property type="entry name" value="Transposon Tf2-6 polyprotein-like Protein"/>
    <property type="match status" value="1"/>
</dbReference>
<protein>
    <recommendedName>
        <fullName evidence="5">Transposable element protein</fullName>
    </recommendedName>
</protein>
<evidence type="ECO:0000313" key="4">
    <source>
        <dbReference type="Proteomes" id="UP001054821"/>
    </source>
</evidence>
<organism evidence="3 4">
    <name type="scientific">Prunus dulcis</name>
    <name type="common">Almond</name>
    <name type="synonym">Amygdalus dulcis</name>
    <dbReference type="NCBI Taxonomy" id="3755"/>
    <lineage>
        <taxon>Eukaryota</taxon>
        <taxon>Viridiplantae</taxon>
        <taxon>Streptophyta</taxon>
        <taxon>Embryophyta</taxon>
        <taxon>Tracheophyta</taxon>
        <taxon>Spermatophyta</taxon>
        <taxon>Magnoliopsida</taxon>
        <taxon>eudicotyledons</taxon>
        <taxon>Gunneridae</taxon>
        <taxon>Pentapetalae</taxon>
        <taxon>rosids</taxon>
        <taxon>fabids</taxon>
        <taxon>Rosales</taxon>
        <taxon>Rosaceae</taxon>
        <taxon>Amygdaloideae</taxon>
        <taxon>Amygdaleae</taxon>
        <taxon>Prunus</taxon>
    </lineage>
</organism>
<dbReference type="InterPro" id="IPR041577">
    <property type="entry name" value="RT_RNaseH_2"/>
</dbReference>
<accession>A0AAD4Z6L8</accession>
<dbReference type="Pfam" id="PF17919">
    <property type="entry name" value="RT_RNaseH_2"/>
    <property type="match status" value="1"/>
</dbReference>
<evidence type="ECO:0008006" key="5">
    <source>
        <dbReference type="Google" id="ProtNLM"/>
    </source>
</evidence>
<dbReference type="InterPro" id="IPR051320">
    <property type="entry name" value="Viral_Replic_Matur_Polypro"/>
</dbReference>
<gene>
    <name evidence="3" type="ORF">L3X38_024654</name>
</gene>
<name>A0AAD4Z6L8_PRUDU</name>
<dbReference type="Pfam" id="PF00078">
    <property type="entry name" value="RVT_1"/>
    <property type="match status" value="1"/>
</dbReference>
<dbReference type="FunFam" id="3.10.20.370:FF:000001">
    <property type="entry name" value="Retrovirus-related Pol polyprotein from transposon 17.6-like protein"/>
    <property type="match status" value="1"/>
</dbReference>
<dbReference type="Proteomes" id="UP001054821">
    <property type="component" value="Chromosome 4"/>
</dbReference>
<dbReference type="CDD" id="cd01647">
    <property type="entry name" value="RT_LTR"/>
    <property type="match status" value="1"/>
</dbReference>
<dbReference type="AlphaFoldDB" id="A0AAD4Z6L8"/>
<dbReference type="InterPro" id="IPR000477">
    <property type="entry name" value="RT_dom"/>
</dbReference>
<evidence type="ECO:0000313" key="3">
    <source>
        <dbReference type="EMBL" id="KAI5334521.1"/>
    </source>
</evidence>
<evidence type="ECO:0000259" key="1">
    <source>
        <dbReference type="Pfam" id="PF00078"/>
    </source>
</evidence>
<dbReference type="Gene3D" id="3.30.70.270">
    <property type="match status" value="2"/>
</dbReference>
<sequence length="495" mass="55441">MEKKGPVFFRTSPTSFSLLQPPIPMNEVTRSVGFSGRMTDPILGVGISGIWGDDIMIVRSPGVGFSGGMTDPIRDVGIPAYGEMVSHGIGFSGVETDPIRGVGISGVWGNDMIVSYRLFDHLLFSPFHVHNINLLTLHKEQVHAENLYVTIFNYIEGNSPICAVQVAQLVRIYGGFKLGFLGRLLVSTKSRQVVPKKSRITVVQNDNNELVPTMLTTDPITPEDQEKTNFTCPFGTFAYRRKPFGLCNAPATFQRCMMSIFSDMVERIIEVFMDDFSVFGNSFDQCLEHLSLVSERCKETNLILNWEKCHFMVKHGIVLGHLISSKGIEVDKAKIDLIAKLPLPTLVKDIKSFLGHTGFYRRFIKDLSKISNPLCHLLAKDVSFVFNEACLEAFNTLNKLLTSALIIQASDWDLPFELMCDASDYALGAILGQRKDKLPYVIYYASRTLNDAQLNYSTTEKELLAVIFALEKFRSYLVSSKVIIYIDHAALKYLL</sequence>
<dbReference type="CDD" id="cd09274">
    <property type="entry name" value="RNase_HI_RT_Ty3"/>
    <property type="match status" value="1"/>
</dbReference>
<dbReference type="SUPFAM" id="SSF56672">
    <property type="entry name" value="DNA/RNA polymerases"/>
    <property type="match status" value="1"/>
</dbReference>
<dbReference type="PANTHER" id="PTHR33064:SF39">
    <property type="match status" value="1"/>
</dbReference>
<dbReference type="PANTHER" id="PTHR33064">
    <property type="entry name" value="POL PROTEIN"/>
    <property type="match status" value="1"/>
</dbReference>
<feature type="domain" description="Reverse transcriptase" evidence="1">
    <location>
        <begin position="221"/>
        <end position="321"/>
    </location>
</feature>